<protein>
    <submittedName>
        <fullName evidence="2">Uncharacterized protein</fullName>
    </submittedName>
</protein>
<sequence length="119" mass="12715">MAAPAALHRAYGGDTTRQEDPMSAQPEEAPAPPAPAAAAQLLQELRADRRADTWVPAFEQDWARALDDARHSFSLAPVHDVVRTWRARLASAPAVDAFLAGGCDDSDGIDLDQVLGART</sequence>
<dbReference type="RefSeq" id="WP_229695726.1">
    <property type="nucleotide sequence ID" value="NZ_BAABER010000078.1"/>
</dbReference>
<feature type="region of interest" description="Disordered" evidence="1">
    <location>
        <begin position="1"/>
        <end position="36"/>
    </location>
</feature>
<dbReference type="Pfam" id="PF19760">
    <property type="entry name" value="DUF6247"/>
    <property type="match status" value="1"/>
</dbReference>
<dbReference type="Proteomes" id="UP000625682">
    <property type="component" value="Unassembled WGS sequence"/>
</dbReference>
<dbReference type="AlphaFoldDB" id="A0A917PDW1"/>
<comment type="caution">
    <text evidence="2">The sequence shown here is derived from an EMBL/GenBank/DDBJ whole genome shotgun (WGS) entry which is preliminary data.</text>
</comment>
<dbReference type="EMBL" id="BMMU01000076">
    <property type="protein sequence ID" value="GGJ71916.1"/>
    <property type="molecule type" value="Genomic_DNA"/>
</dbReference>
<keyword evidence="3" id="KW-1185">Reference proteome</keyword>
<accession>A0A917PDW1</accession>
<reference evidence="2" key="1">
    <citation type="journal article" date="2014" name="Int. J. Syst. Evol. Microbiol.">
        <title>Complete genome sequence of Corynebacterium casei LMG S-19264T (=DSM 44701T), isolated from a smear-ripened cheese.</title>
        <authorList>
            <consortium name="US DOE Joint Genome Institute (JGI-PGF)"/>
            <person name="Walter F."/>
            <person name="Albersmeier A."/>
            <person name="Kalinowski J."/>
            <person name="Ruckert C."/>
        </authorList>
    </citation>
    <scope>NUCLEOTIDE SEQUENCE</scope>
    <source>
        <strain evidence="2">CGMCC 4.7272</strain>
    </source>
</reference>
<proteinExistence type="predicted"/>
<dbReference type="InterPro" id="IPR046214">
    <property type="entry name" value="DUF6247"/>
</dbReference>
<evidence type="ECO:0000256" key="1">
    <source>
        <dbReference type="SAM" id="MobiDB-lite"/>
    </source>
</evidence>
<reference evidence="2" key="2">
    <citation type="submission" date="2020-09" db="EMBL/GenBank/DDBJ databases">
        <authorList>
            <person name="Sun Q."/>
            <person name="Zhou Y."/>
        </authorList>
    </citation>
    <scope>NUCLEOTIDE SEQUENCE</scope>
    <source>
        <strain evidence="2">CGMCC 4.7272</strain>
    </source>
</reference>
<name>A0A917PDW1_9ACTN</name>
<gene>
    <name evidence="2" type="ORF">GCM10012282_81000</name>
</gene>
<organism evidence="2 3">
    <name type="scientific">Streptomyces lacrimifluminis</name>
    <dbReference type="NCBI Taxonomy" id="1500077"/>
    <lineage>
        <taxon>Bacteria</taxon>
        <taxon>Bacillati</taxon>
        <taxon>Actinomycetota</taxon>
        <taxon>Actinomycetes</taxon>
        <taxon>Kitasatosporales</taxon>
        <taxon>Streptomycetaceae</taxon>
        <taxon>Streptomyces</taxon>
    </lineage>
</organism>
<evidence type="ECO:0000313" key="3">
    <source>
        <dbReference type="Proteomes" id="UP000625682"/>
    </source>
</evidence>
<evidence type="ECO:0000313" key="2">
    <source>
        <dbReference type="EMBL" id="GGJ71916.1"/>
    </source>
</evidence>